<dbReference type="GO" id="GO:0042597">
    <property type="term" value="C:periplasmic space"/>
    <property type="evidence" value="ECO:0007669"/>
    <property type="project" value="InterPro"/>
</dbReference>
<dbReference type="RefSeq" id="WP_257446163.1">
    <property type="nucleotide sequence ID" value="NZ_JANIPJ010000008.1"/>
</dbReference>
<protein>
    <submittedName>
        <fullName evidence="9">Copper resistance protein CopC</fullName>
    </submittedName>
</protein>
<feature type="transmembrane region" description="Helical" evidence="6">
    <location>
        <begin position="169"/>
        <end position="186"/>
    </location>
</feature>
<dbReference type="InterPro" id="IPR014756">
    <property type="entry name" value="Ig_E-set"/>
</dbReference>
<dbReference type="GO" id="GO:0005507">
    <property type="term" value="F:copper ion binding"/>
    <property type="evidence" value="ECO:0007669"/>
    <property type="project" value="InterPro"/>
</dbReference>
<comment type="subcellular location">
    <subcellularLocation>
        <location evidence="1">Cell envelope</location>
    </subcellularLocation>
</comment>
<feature type="domain" description="CopC" evidence="8">
    <location>
        <begin position="23"/>
        <end position="115"/>
    </location>
</feature>
<keyword evidence="10" id="KW-1185">Reference proteome</keyword>
<organism evidence="9 10">
    <name type="scientific">Paenibacillus soyae</name>
    <dbReference type="NCBI Taxonomy" id="2969249"/>
    <lineage>
        <taxon>Bacteria</taxon>
        <taxon>Bacillati</taxon>
        <taxon>Bacillota</taxon>
        <taxon>Bacilli</taxon>
        <taxon>Bacillales</taxon>
        <taxon>Paenibacillaceae</taxon>
        <taxon>Paenibacillus</taxon>
    </lineage>
</organism>
<dbReference type="GO" id="GO:0006825">
    <property type="term" value="P:copper ion transport"/>
    <property type="evidence" value="ECO:0007669"/>
    <property type="project" value="InterPro"/>
</dbReference>
<name>A0A9X2MR16_9BACL</name>
<gene>
    <name evidence="9" type="ORF">NQZ67_13035</name>
</gene>
<dbReference type="InterPro" id="IPR032694">
    <property type="entry name" value="CopC/D"/>
</dbReference>
<evidence type="ECO:0000259" key="8">
    <source>
        <dbReference type="Pfam" id="PF04234"/>
    </source>
</evidence>
<evidence type="ECO:0000256" key="7">
    <source>
        <dbReference type="SAM" id="SignalP"/>
    </source>
</evidence>
<dbReference type="PANTHER" id="PTHR34820">
    <property type="entry name" value="INNER MEMBRANE PROTEIN YEBZ"/>
    <property type="match status" value="1"/>
</dbReference>
<feature type="signal peptide" evidence="7">
    <location>
        <begin position="1"/>
        <end position="22"/>
    </location>
</feature>
<keyword evidence="6" id="KW-0472">Membrane</keyword>
<dbReference type="EMBL" id="JANIPJ010000008">
    <property type="protein sequence ID" value="MCR2804805.1"/>
    <property type="molecule type" value="Genomic_DNA"/>
</dbReference>
<dbReference type="PANTHER" id="PTHR34820:SF4">
    <property type="entry name" value="INNER MEMBRANE PROTEIN YEBZ"/>
    <property type="match status" value="1"/>
</dbReference>
<evidence type="ECO:0000256" key="3">
    <source>
        <dbReference type="ARBA" id="ARBA00022729"/>
    </source>
</evidence>
<feature type="compositionally biased region" description="Low complexity" evidence="5">
    <location>
        <begin position="118"/>
        <end position="151"/>
    </location>
</feature>
<sequence length="191" mass="19909">MKRLMLILIAAMVCVFPATAMAHSKLESATPAVSSKVDASPQTIEMVFNTKIEKISNFKLFNEAGQEIETGDSNVNGDTMTGTVPTPLENGAYTVKWTIIGADSHAVEGEYSFTVEAPVAPSEAPSQAPSAEPTVAPSPEASVTPAPSEAASEPESEEDPLKSLTSSPLAAVVGIAAVGAVLVIMLRRRKP</sequence>
<keyword evidence="4" id="KW-0186">Copper</keyword>
<dbReference type="SUPFAM" id="SSF81296">
    <property type="entry name" value="E set domains"/>
    <property type="match status" value="1"/>
</dbReference>
<evidence type="ECO:0000256" key="4">
    <source>
        <dbReference type="ARBA" id="ARBA00023008"/>
    </source>
</evidence>
<keyword evidence="3 7" id="KW-0732">Signal</keyword>
<dbReference type="GO" id="GO:0005886">
    <property type="term" value="C:plasma membrane"/>
    <property type="evidence" value="ECO:0007669"/>
    <property type="project" value="TreeGrafter"/>
</dbReference>
<keyword evidence="2" id="KW-0479">Metal-binding</keyword>
<dbReference type="AlphaFoldDB" id="A0A9X2MR16"/>
<comment type="caution">
    <text evidence="9">The sequence shown here is derived from an EMBL/GenBank/DDBJ whole genome shotgun (WGS) entry which is preliminary data.</text>
</comment>
<evidence type="ECO:0000313" key="9">
    <source>
        <dbReference type="EMBL" id="MCR2804805.1"/>
    </source>
</evidence>
<evidence type="ECO:0000256" key="2">
    <source>
        <dbReference type="ARBA" id="ARBA00022723"/>
    </source>
</evidence>
<dbReference type="InterPro" id="IPR014755">
    <property type="entry name" value="Cu-Rt/internalin_Ig-like"/>
</dbReference>
<dbReference type="Proteomes" id="UP001141950">
    <property type="component" value="Unassembled WGS sequence"/>
</dbReference>
<dbReference type="Pfam" id="PF04234">
    <property type="entry name" value="CopC"/>
    <property type="match status" value="1"/>
</dbReference>
<evidence type="ECO:0000256" key="6">
    <source>
        <dbReference type="SAM" id="Phobius"/>
    </source>
</evidence>
<evidence type="ECO:0000256" key="1">
    <source>
        <dbReference type="ARBA" id="ARBA00004196"/>
    </source>
</evidence>
<dbReference type="Gene3D" id="2.60.40.1220">
    <property type="match status" value="1"/>
</dbReference>
<accession>A0A9X2MR16</accession>
<evidence type="ECO:0000256" key="5">
    <source>
        <dbReference type="SAM" id="MobiDB-lite"/>
    </source>
</evidence>
<keyword evidence="6" id="KW-1133">Transmembrane helix</keyword>
<keyword evidence="6" id="KW-0812">Transmembrane</keyword>
<reference evidence="9" key="1">
    <citation type="submission" date="2022-08" db="EMBL/GenBank/DDBJ databases">
        <title>The genomic sequence of strain Paenibacillus sp. SCIV0701.</title>
        <authorList>
            <person name="Zhao H."/>
        </authorList>
    </citation>
    <scope>NUCLEOTIDE SEQUENCE</scope>
    <source>
        <strain evidence="9">SCIV0701</strain>
    </source>
</reference>
<proteinExistence type="predicted"/>
<evidence type="ECO:0000313" key="10">
    <source>
        <dbReference type="Proteomes" id="UP001141950"/>
    </source>
</evidence>
<dbReference type="InterPro" id="IPR007348">
    <property type="entry name" value="CopC_dom"/>
</dbReference>
<feature type="chain" id="PRO_5040786764" evidence="7">
    <location>
        <begin position="23"/>
        <end position="191"/>
    </location>
</feature>
<dbReference type="GO" id="GO:0030313">
    <property type="term" value="C:cell envelope"/>
    <property type="evidence" value="ECO:0007669"/>
    <property type="project" value="UniProtKB-SubCell"/>
</dbReference>
<feature type="region of interest" description="Disordered" evidence="5">
    <location>
        <begin position="118"/>
        <end position="165"/>
    </location>
</feature>
<dbReference type="GO" id="GO:0046688">
    <property type="term" value="P:response to copper ion"/>
    <property type="evidence" value="ECO:0007669"/>
    <property type="project" value="InterPro"/>
</dbReference>